<keyword evidence="2" id="KW-1185">Reference proteome</keyword>
<comment type="caution">
    <text evidence="1">The sequence shown here is derived from an EMBL/GenBank/DDBJ whole genome shotgun (WGS) entry which is preliminary data.</text>
</comment>
<gene>
    <name evidence="1" type="ORF">AWZ03_008174</name>
</gene>
<organism evidence="1 2">
    <name type="scientific">Drosophila navojoa</name>
    <name type="common">Fruit fly</name>
    <dbReference type="NCBI Taxonomy" id="7232"/>
    <lineage>
        <taxon>Eukaryota</taxon>
        <taxon>Metazoa</taxon>
        <taxon>Ecdysozoa</taxon>
        <taxon>Arthropoda</taxon>
        <taxon>Hexapoda</taxon>
        <taxon>Insecta</taxon>
        <taxon>Pterygota</taxon>
        <taxon>Neoptera</taxon>
        <taxon>Endopterygota</taxon>
        <taxon>Diptera</taxon>
        <taxon>Brachycera</taxon>
        <taxon>Muscomorpha</taxon>
        <taxon>Ephydroidea</taxon>
        <taxon>Drosophilidae</taxon>
        <taxon>Drosophila</taxon>
    </lineage>
</organism>
<accession>A0A484B9L6</accession>
<dbReference type="EMBL" id="LSRL02000078">
    <property type="protein sequence ID" value="TDG45408.1"/>
    <property type="molecule type" value="Genomic_DNA"/>
</dbReference>
<evidence type="ECO:0000313" key="1">
    <source>
        <dbReference type="EMBL" id="TDG45408.1"/>
    </source>
</evidence>
<proteinExistence type="predicted"/>
<dbReference type="AlphaFoldDB" id="A0A484B9L6"/>
<reference evidence="1 2" key="1">
    <citation type="journal article" date="2019" name="J. Hered.">
        <title>An Improved Genome Assembly for Drosophila navojoa, the Basal Species in the mojavensis Cluster.</title>
        <authorList>
            <person name="Vanderlinde T."/>
            <person name="Dupim E.G."/>
            <person name="Nazario-Yepiz N.O."/>
            <person name="Carvalho A.B."/>
        </authorList>
    </citation>
    <scope>NUCLEOTIDE SEQUENCE [LARGE SCALE GENOMIC DNA]</scope>
    <source>
        <strain evidence="1">Navoj_Jal97</strain>
        <tissue evidence="1">Whole organism</tissue>
    </source>
</reference>
<protein>
    <submittedName>
        <fullName evidence="1">Uncharacterized protein</fullName>
    </submittedName>
</protein>
<dbReference type="OMA" id="SACYYLP"/>
<name>A0A484B9L6_DRONA</name>
<dbReference type="Proteomes" id="UP000295192">
    <property type="component" value="Unassembled WGS sequence"/>
</dbReference>
<sequence length="92" mass="10219">MTPSGDETAALYNIVADDRRECKRVGNRLVRCDWSACYYLPRWLTSLAAAAAAFALPFDVFTESQRSCTTLVCSSQYGIDCATSQTHQRQTS</sequence>
<evidence type="ECO:0000313" key="2">
    <source>
        <dbReference type="Proteomes" id="UP000295192"/>
    </source>
</evidence>